<dbReference type="Proteomes" id="UP000037843">
    <property type="component" value="Unassembled WGS sequence"/>
</dbReference>
<evidence type="ECO:0000313" key="3">
    <source>
        <dbReference type="EMBL" id="KPG07731.1"/>
    </source>
</evidence>
<reference evidence="5 6" key="1">
    <citation type="submission" date="2015-09" db="EMBL/GenBank/DDBJ databases">
        <title>Genome Sequences of Mycobacterium immunogenum Isolates, Recuperated from a Chloraminated Drinking Water Distribution System Simulator Subjected to Episodes of Nitrification.</title>
        <authorList>
            <person name="Gomez-Alvarez V."/>
            <person name="Revetta R.P."/>
        </authorList>
    </citation>
    <scope>NUCLEOTIDE SEQUENCE [LARGE SCALE GENOMIC DNA]</scope>
    <source>
        <strain evidence="3 5">H008</strain>
        <strain evidence="4 6">H076</strain>
    </source>
</reference>
<dbReference type="GO" id="GO:0005829">
    <property type="term" value="C:cytosol"/>
    <property type="evidence" value="ECO:0007669"/>
    <property type="project" value="TreeGrafter"/>
</dbReference>
<evidence type="ECO:0000259" key="2">
    <source>
        <dbReference type="Pfam" id="PF01243"/>
    </source>
</evidence>
<evidence type="ECO:0000313" key="6">
    <source>
        <dbReference type="Proteomes" id="UP000037962"/>
    </source>
</evidence>
<dbReference type="InterPro" id="IPR052019">
    <property type="entry name" value="F420H2_bilvrd_red/Heme_oxyg"/>
</dbReference>
<dbReference type="PANTHER" id="PTHR35176:SF6">
    <property type="entry name" value="HEME OXYGENASE HI_0854-RELATED"/>
    <property type="match status" value="1"/>
</dbReference>
<dbReference type="EMBL" id="LJFS01000014">
    <property type="protein sequence ID" value="KPG33717.1"/>
    <property type="molecule type" value="Genomic_DNA"/>
</dbReference>
<proteinExistence type="predicted"/>
<dbReference type="KEGG" id="miz:BAB75_22905"/>
<evidence type="ECO:0000313" key="5">
    <source>
        <dbReference type="Proteomes" id="UP000037843"/>
    </source>
</evidence>
<dbReference type="PANTHER" id="PTHR35176">
    <property type="entry name" value="HEME OXYGENASE HI_0854-RELATED"/>
    <property type="match status" value="1"/>
</dbReference>
<accession>A0A7V8RVL5</accession>
<dbReference type="NCBIfam" id="TIGR03618">
    <property type="entry name" value="Rv1155_F420"/>
    <property type="match status" value="1"/>
</dbReference>
<dbReference type="InterPro" id="IPR019920">
    <property type="entry name" value="F420-binding_dom_put"/>
</dbReference>
<comment type="caution">
    <text evidence="3">The sequence shown here is derived from an EMBL/GenBank/DDBJ whole genome shotgun (WGS) entry which is preliminary data.</text>
</comment>
<feature type="domain" description="Pyridoxamine 5'-phosphate oxidase N-terminal" evidence="2">
    <location>
        <begin position="19"/>
        <end position="139"/>
    </location>
</feature>
<dbReference type="GO" id="GO:0016627">
    <property type="term" value="F:oxidoreductase activity, acting on the CH-CH group of donors"/>
    <property type="evidence" value="ECO:0007669"/>
    <property type="project" value="TreeGrafter"/>
</dbReference>
<keyword evidence="6" id="KW-1185">Reference proteome</keyword>
<sequence length="143" mass="15767">MAPFQRRFRWKGSDVSAIPESHRDLIDGPLIASLSTVGPDGSPQVTAIWFVAEGHTVHVSVIATRQKFKNVVAHPRATLFVVDPKNPFRTLEIRGTVTVRKDPDLELFAKVFRHYGQDPATAPAIHEGRVVISLTPTHVVSQG</sequence>
<dbReference type="InterPro" id="IPR012349">
    <property type="entry name" value="Split_barrel_FMN-bd"/>
</dbReference>
<dbReference type="InterPro" id="IPR011576">
    <property type="entry name" value="Pyridox_Oxase_N"/>
</dbReference>
<dbReference type="Gene3D" id="2.30.110.10">
    <property type="entry name" value="Electron Transport, Fmn-binding Protein, Chain A"/>
    <property type="match status" value="1"/>
</dbReference>
<dbReference type="EMBL" id="LJFO01000011">
    <property type="protein sequence ID" value="KPG07731.1"/>
    <property type="molecule type" value="Genomic_DNA"/>
</dbReference>
<gene>
    <name evidence="3" type="ORF">AN908_18945</name>
    <name evidence="4" type="ORF">AN912_13365</name>
</gene>
<organism evidence="3 5">
    <name type="scientific">Mycobacteroides immunogenum</name>
    <dbReference type="NCBI Taxonomy" id="83262"/>
    <lineage>
        <taxon>Bacteria</taxon>
        <taxon>Bacillati</taxon>
        <taxon>Actinomycetota</taxon>
        <taxon>Actinomycetes</taxon>
        <taxon>Mycobacteriales</taxon>
        <taxon>Mycobacteriaceae</taxon>
        <taxon>Mycobacteroides</taxon>
    </lineage>
</organism>
<dbReference type="GO" id="GO:0070967">
    <property type="term" value="F:coenzyme F420 binding"/>
    <property type="evidence" value="ECO:0007669"/>
    <property type="project" value="TreeGrafter"/>
</dbReference>
<dbReference type="AlphaFoldDB" id="A0A7V8RVL5"/>
<protein>
    <submittedName>
        <fullName evidence="3">Pyridoxamine 5'-phosphate oxidase</fullName>
    </submittedName>
</protein>
<name>A0A7V8RVL5_9MYCO</name>
<keyword evidence="1" id="KW-0560">Oxidoreductase</keyword>
<dbReference type="SUPFAM" id="SSF50475">
    <property type="entry name" value="FMN-binding split barrel"/>
    <property type="match status" value="1"/>
</dbReference>
<evidence type="ECO:0000256" key="1">
    <source>
        <dbReference type="ARBA" id="ARBA00023002"/>
    </source>
</evidence>
<evidence type="ECO:0000313" key="4">
    <source>
        <dbReference type="EMBL" id="KPG33717.1"/>
    </source>
</evidence>
<dbReference type="Pfam" id="PF01243">
    <property type="entry name" value="PNPOx_N"/>
    <property type="match status" value="1"/>
</dbReference>
<dbReference type="Proteomes" id="UP000037962">
    <property type="component" value="Unassembled WGS sequence"/>
</dbReference>